<proteinExistence type="predicted"/>
<feature type="region of interest" description="Disordered" evidence="1">
    <location>
        <begin position="63"/>
        <end position="114"/>
    </location>
</feature>
<dbReference type="RefSeq" id="XP_062633742.1">
    <property type="nucleotide sequence ID" value="XM_062781984.1"/>
</dbReference>
<protein>
    <submittedName>
        <fullName evidence="2">Uncharacterized protein</fullName>
    </submittedName>
</protein>
<evidence type="ECO:0000313" key="2">
    <source>
        <dbReference type="EMBL" id="KAK4140371.1"/>
    </source>
</evidence>
<dbReference type="EMBL" id="MU853633">
    <property type="protein sequence ID" value="KAK4140371.1"/>
    <property type="molecule type" value="Genomic_DNA"/>
</dbReference>
<evidence type="ECO:0000313" key="3">
    <source>
        <dbReference type="Proteomes" id="UP001302676"/>
    </source>
</evidence>
<gene>
    <name evidence="2" type="ORF">C8A04DRAFT_32123</name>
</gene>
<dbReference type="AlphaFoldDB" id="A0AAN6UYS3"/>
<accession>A0AAN6UYS3</accession>
<feature type="compositionally biased region" description="Low complexity" evidence="1">
    <location>
        <begin position="81"/>
        <end position="100"/>
    </location>
</feature>
<dbReference type="Proteomes" id="UP001302676">
    <property type="component" value="Unassembled WGS sequence"/>
</dbReference>
<reference evidence="2" key="1">
    <citation type="journal article" date="2023" name="Mol. Phylogenet. Evol.">
        <title>Genome-scale phylogeny and comparative genomics of the fungal order Sordariales.</title>
        <authorList>
            <person name="Hensen N."/>
            <person name="Bonometti L."/>
            <person name="Westerberg I."/>
            <person name="Brannstrom I.O."/>
            <person name="Guillou S."/>
            <person name="Cros-Aarteil S."/>
            <person name="Calhoun S."/>
            <person name="Haridas S."/>
            <person name="Kuo A."/>
            <person name="Mondo S."/>
            <person name="Pangilinan J."/>
            <person name="Riley R."/>
            <person name="LaButti K."/>
            <person name="Andreopoulos B."/>
            <person name="Lipzen A."/>
            <person name="Chen C."/>
            <person name="Yan M."/>
            <person name="Daum C."/>
            <person name="Ng V."/>
            <person name="Clum A."/>
            <person name="Steindorff A."/>
            <person name="Ohm R.A."/>
            <person name="Martin F."/>
            <person name="Silar P."/>
            <person name="Natvig D.O."/>
            <person name="Lalanne C."/>
            <person name="Gautier V."/>
            <person name="Ament-Velasquez S.L."/>
            <person name="Kruys A."/>
            <person name="Hutchinson M.I."/>
            <person name="Powell A.J."/>
            <person name="Barry K."/>
            <person name="Miller A.N."/>
            <person name="Grigoriev I.V."/>
            <person name="Debuchy R."/>
            <person name="Gladieux P."/>
            <person name="Hiltunen Thoren M."/>
            <person name="Johannesson H."/>
        </authorList>
    </citation>
    <scope>NUCLEOTIDE SEQUENCE</scope>
    <source>
        <strain evidence="2">CBS 141.50</strain>
    </source>
</reference>
<keyword evidence="3" id="KW-1185">Reference proteome</keyword>
<feature type="region of interest" description="Disordered" evidence="1">
    <location>
        <begin position="1"/>
        <end position="22"/>
    </location>
</feature>
<evidence type="ECO:0000256" key="1">
    <source>
        <dbReference type="SAM" id="MobiDB-lite"/>
    </source>
</evidence>
<sequence length="323" mass="36762">MKNSFQIDGGAPPPYSEAVGPVPNFRHEKASATVYEAPVVATPARSCFLRRIWRLLTTSRVQRRQQRKSRLAEQQQQAPRTIPSPTPQQQQQPDIAPDSSSRPETGRWEAPESLSTVQRTVPMVNCFQYTISSQHCPIDFVTPDDVEAAPWIAEVHFGVDDLNTQLPLNPPWAENIHRCWQDKISAEEHPLLSDERLFVRRIEMGYSRVGEAGRLEWAVAIDIWHQDAQWLADLPYEAMAAMTGHDSMIRASGTIFPVDKPLESGKVFYLQFPKPVEDFYCEDWPDLEGEKFASESALLKVLGVDRPELREQLGRFFNPPARE</sequence>
<reference evidence="2" key="2">
    <citation type="submission" date="2023-05" db="EMBL/GenBank/DDBJ databases">
        <authorList>
            <consortium name="Lawrence Berkeley National Laboratory"/>
            <person name="Steindorff A."/>
            <person name="Hensen N."/>
            <person name="Bonometti L."/>
            <person name="Westerberg I."/>
            <person name="Brannstrom I.O."/>
            <person name="Guillou S."/>
            <person name="Cros-Aarteil S."/>
            <person name="Calhoun S."/>
            <person name="Haridas S."/>
            <person name="Kuo A."/>
            <person name="Mondo S."/>
            <person name="Pangilinan J."/>
            <person name="Riley R."/>
            <person name="Labutti K."/>
            <person name="Andreopoulos B."/>
            <person name="Lipzen A."/>
            <person name="Chen C."/>
            <person name="Yanf M."/>
            <person name="Daum C."/>
            <person name="Ng V."/>
            <person name="Clum A."/>
            <person name="Ohm R."/>
            <person name="Martin F."/>
            <person name="Silar P."/>
            <person name="Natvig D."/>
            <person name="Lalanne C."/>
            <person name="Gautier V."/>
            <person name="Ament-Velasquez S.L."/>
            <person name="Kruys A."/>
            <person name="Hutchinson M.I."/>
            <person name="Powell A.J."/>
            <person name="Barry K."/>
            <person name="Miller A.N."/>
            <person name="Grigoriev I.V."/>
            <person name="Debuchy R."/>
            <person name="Gladieux P."/>
            <person name="Thoren M.H."/>
            <person name="Johannesson H."/>
        </authorList>
    </citation>
    <scope>NUCLEOTIDE SEQUENCE</scope>
    <source>
        <strain evidence="2">CBS 141.50</strain>
    </source>
</reference>
<organism evidence="2 3">
    <name type="scientific">Dichotomopilus funicola</name>
    <dbReference type="NCBI Taxonomy" id="1934379"/>
    <lineage>
        <taxon>Eukaryota</taxon>
        <taxon>Fungi</taxon>
        <taxon>Dikarya</taxon>
        <taxon>Ascomycota</taxon>
        <taxon>Pezizomycotina</taxon>
        <taxon>Sordariomycetes</taxon>
        <taxon>Sordariomycetidae</taxon>
        <taxon>Sordariales</taxon>
        <taxon>Chaetomiaceae</taxon>
        <taxon>Dichotomopilus</taxon>
    </lineage>
</organism>
<name>A0AAN6UYS3_9PEZI</name>
<comment type="caution">
    <text evidence="2">The sequence shown here is derived from an EMBL/GenBank/DDBJ whole genome shotgun (WGS) entry which is preliminary data.</text>
</comment>
<dbReference type="GeneID" id="87818597"/>